<dbReference type="Pfam" id="PF19671">
    <property type="entry name" value="DUF6174"/>
    <property type="match status" value="1"/>
</dbReference>
<organism evidence="3 4">
    <name type="scientific">Paractinoplanes ferrugineus</name>
    <dbReference type="NCBI Taxonomy" id="113564"/>
    <lineage>
        <taxon>Bacteria</taxon>
        <taxon>Bacillati</taxon>
        <taxon>Actinomycetota</taxon>
        <taxon>Actinomycetes</taxon>
        <taxon>Micromonosporales</taxon>
        <taxon>Micromonosporaceae</taxon>
        <taxon>Paractinoplanes</taxon>
    </lineage>
</organism>
<gene>
    <name evidence="3" type="ORF">Afe05nite_79850</name>
</gene>
<proteinExistence type="predicted"/>
<feature type="chain" id="PRO_5039190011" description="Lipoprotein" evidence="2">
    <location>
        <begin position="22"/>
        <end position="171"/>
    </location>
</feature>
<dbReference type="InterPro" id="IPR046172">
    <property type="entry name" value="DUF6174"/>
</dbReference>
<evidence type="ECO:0000313" key="3">
    <source>
        <dbReference type="EMBL" id="GIE16145.1"/>
    </source>
</evidence>
<reference evidence="3" key="1">
    <citation type="submission" date="2021-01" db="EMBL/GenBank/DDBJ databases">
        <title>Whole genome shotgun sequence of Actinoplanes ferrugineus NBRC 15555.</title>
        <authorList>
            <person name="Komaki H."/>
            <person name="Tamura T."/>
        </authorList>
    </citation>
    <scope>NUCLEOTIDE SEQUENCE</scope>
    <source>
        <strain evidence="3">NBRC 15555</strain>
    </source>
</reference>
<feature type="signal peptide" evidence="2">
    <location>
        <begin position="1"/>
        <end position="21"/>
    </location>
</feature>
<keyword evidence="2" id="KW-0732">Signal</keyword>
<dbReference type="AlphaFoldDB" id="A0A919J9B8"/>
<comment type="caution">
    <text evidence="3">The sequence shown here is derived from an EMBL/GenBank/DDBJ whole genome shotgun (WGS) entry which is preliminary data.</text>
</comment>
<accession>A0A919J9B8</accession>
<keyword evidence="4" id="KW-1185">Reference proteome</keyword>
<evidence type="ECO:0000256" key="1">
    <source>
        <dbReference type="SAM" id="MobiDB-lite"/>
    </source>
</evidence>
<dbReference type="RefSeq" id="WP_203822484.1">
    <property type="nucleotide sequence ID" value="NZ_BAAABP010000033.1"/>
</dbReference>
<name>A0A919J9B8_9ACTN</name>
<evidence type="ECO:0008006" key="5">
    <source>
        <dbReference type="Google" id="ProtNLM"/>
    </source>
</evidence>
<dbReference type="Proteomes" id="UP000598174">
    <property type="component" value="Unassembled WGS sequence"/>
</dbReference>
<evidence type="ECO:0000256" key="2">
    <source>
        <dbReference type="SAM" id="SignalP"/>
    </source>
</evidence>
<dbReference type="EMBL" id="BOMM01000078">
    <property type="protein sequence ID" value="GIE16145.1"/>
    <property type="molecule type" value="Genomic_DNA"/>
</dbReference>
<protein>
    <recommendedName>
        <fullName evidence="5">Lipoprotein</fullName>
    </recommendedName>
</protein>
<feature type="region of interest" description="Disordered" evidence="1">
    <location>
        <begin position="23"/>
        <end position="45"/>
    </location>
</feature>
<evidence type="ECO:0000313" key="4">
    <source>
        <dbReference type="Proteomes" id="UP000598174"/>
    </source>
</evidence>
<dbReference type="PROSITE" id="PS51257">
    <property type="entry name" value="PROKAR_LIPOPROTEIN"/>
    <property type="match status" value="1"/>
</dbReference>
<sequence>MRLGVVLGGVALVAAVGGCSARDDTPTWTAASPTASASAPSPVNADKAPAYAEPFQYSYTLTRGCDAKAPLGRYNIVVKSGDVIDSKRLGASVQASPSAQVDLGPAAGQDGEEIDPPTLAGLITMARTAEDDGAQVTATYDAKNGRPVKLEIKADDETECFAVSDYDIWHS</sequence>
<feature type="compositionally biased region" description="Low complexity" evidence="1">
    <location>
        <begin position="26"/>
        <end position="42"/>
    </location>
</feature>